<dbReference type="EMBL" id="CP030918">
    <property type="protein sequence ID" value="AXC48374.1"/>
    <property type="molecule type" value="Genomic_DNA"/>
</dbReference>
<evidence type="ECO:0000256" key="1">
    <source>
        <dbReference type="SAM" id="Phobius"/>
    </source>
</evidence>
<dbReference type="Pfam" id="PF18920">
    <property type="entry name" value="DUF5671"/>
    <property type="match status" value="1"/>
</dbReference>
<keyword evidence="1" id="KW-0472">Membrane</keyword>
<feature type="transmembrane region" description="Helical" evidence="1">
    <location>
        <begin position="182"/>
        <end position="202"/>
    </location>
</feature>
<evidence type="ECO:0000313" key="4">
    <source>
        <dbReference type="Proteomes" id="UP000252023"/>
    </source>
</evidence>
<dbReference type="InterPro" id="IPR043728">
    <property type="entry name" value="DUF5671"/>
</dbReference>
<feature type="transmembrane region" description="Helical" evidence="1">
    <location>
        <begin position="151"/>
        <end position="176"/>
    </location>
</feature>
<proteinExistence type="predicted"/>
<protein>
    <recommendedName>
        <fullName evidence="2">DUF5671 domain-containing protein</fullName>
    </recommendedName>
</protein>
<dbReference type="AlphaFoldDB" id="A0A344PG69"/>
<evidence type="ECO:0000313" key="3">
    <source>
        <dbReference type="EMBL" id="AXC48374.1"/>
    </source>
</evidence>
<evidence type="ECO:0000259" key="2">
    <source>
        <dbReference type="Pfam" id="PF18920"/>
    </source>
</evidence>
<reference evidence="4" key="1">
    <citation type="submission" date="2018-07" db="EMBL/GenBank/DDBJ databases">
        <title>Genome sequencing of Paracoccus sp. SC2-6.</title>
        <authorList>
            <person name="Heo J."/>
            <person name="Kim S.-J."/>
            <person name="Kwon S.-W."/>
        </authorList>
    </citation>
    <scope>NUCLEOTIDE SEQUENCE [LARGE SCALE GENOMIC DNA]</scope>
    <source>
        <strain evidence="4">SC2-6</strain>
    </source>
</reference>
<accession>A0A344PG69</accession>
<sequence>MASREQLAEFIHEGLKQGHPPAQLGEALRAAGWSAREVDAALAAWLPAPAGIAALPVPRPTPYVSARDAVLYGLLFIALGNVIWGVGALGWQVINQVIPDVGDFYDPPRSAMRWSIASLVVFGPVFWWLNGRVMRQTRTDAGQARSLVRKWLASVVVVLATLTLLGDLVTAIYALLNGDLTARFAAKALWVALLAGVVLVYLRDEVDVS</sequence>
<feature type="transmembrane region" description="Helical" evidence="1">
    <location>
        <begin position="111"/>
        <end position="130"/>
    </location>
</feature>
<keyword evidence="4" id="KW-1185">Reference proteome</keyword>
<feature type="transmembrane region" description="Helical" evidence="1">
    <location>
        <begin position="69"/>
        <end position="91"/>
    </location>
</feature>
<dbReference type="RefSeq" id="WP_114074694.1">
    <property type="nucleotide sequence ID" value="NZ_CP030918.1"/>
</dbReference>
<organism evidence="3 4">
    <name type="scientific">Paracoccus suum</name>
    <dbReference type="NCBI Taxonomy" id="2259340"/>
    <lineage>
        <taxon>Bacteria</taxon>
        <taxon>Pseudomonadati</taxon>
        <taxon>Pseudomonadota</taxon>
        <taxon>Alphaproteobacteria</taxon>
        <taxon>Rhodobacterales</taxon>
        <taxon>Paracoccaceae</taxon>
        <taxon>Paracoccus</taxon>
    </lineage>
</organism>
<keyword evidence="1" id="KW-0812">Transmembrane</keyword>
<dbReference type="OrthoDB" id="529444at2"/>
<gene>
    <name evidence="3" type="ORF">DRW48_00440</name>
</gene>
<keyword evidence="1" id="KW-1133">Transmembrane helix</keyword>
<name>A0A344PG69_9RHOB</name>
<feature type="domain" description="DUF5671" evidence="2">
    <location>
        <begin position="69"/>
        <end position="201"/>
    </location>
</feature>
<dbReference type="KEGG" id="pars:DRW48_00440"/>
<dbReference type="Proteomes" id="UP000252023">
    <property type="component" value="Chromosome"/>
</dbReference>